<evidence type="ECO:0000256" key="1">
    <source>
        <dbReference type="SAM" id="SignalP"/>
    </source>
</evidence>
<comment type="caution">
    <text evidence="2">The sequence shown here is derived from an EMBL/GenBank/DDBJ whole genome shotgun (WGS) entry which is preliminary data.</text>
</comment>
<accession>A0A2N1PQ41</accession>
<proteinExistence type="predicted"/>
<name>A0A2N1PQ41_9BACT</name>
<keyword evidence="1" id="KW-0732">Signal</keyword>
<feature type="chain" id="PRO_5014716013" evidence="1">
    <location>
        <begin position="23"/>
        <end position="301"/>
    </location>
</feature>
<reference evidence="2 3" key="1">
    <citation type="journal article" date="2017" name="ISME J.">
        <title>Potential for microbial H2 and metal transformations associated with novel bacteria and archaea in deep terrestrial subsurface sediments.</title>
        <authorList>
            <person name="Hernsdorf A.W."/>
            <person name="Amano Y."/>
            <person name="Miyakawa K."/>
            <person name="Ise K."/>
            <person name="Suzuki Y."/>
            <person name="Anantharaman K."/>
            <person name="Probst A."/>
            <person name="Burstein D."/>
            <person name="Thomas B.C."/>
            <person name="Banfield J.F."/>
        </authorList>
    </citation>
    <scope>NUCLEOTIDE SEQUENCE [LARGE SCALE GENOMIC DNA]</scope>
    <source>
        <strain evidence="2">HGW-Wallbacteria-1</strain>
    </source>
</reference>
<organism evidence="2 3">
    <name type="scientific">Candidatus Wallbacteria bacterium HGW-Wallbacteria-1</name>
    <dbReference type="NCBI Taxonomy" id="2013854"/>
    <lineage>
        <taxon>Bacteria</taxon>
        <taxon>Candidatus Walliibacteriota</taxon>
    </lineage>
</organism>
<feature type="signal peptide" evidence="1">
    <location>
        <begin position="1"/>
        <end position="22"/>
    </location>
</feature>
<dbReference type="AlphaFoldDB" id="A0A2N1PQ41"/>
<gene>
    <name evidence="2" type="ORF">CVV64_08810</name>
</gene>
<dbReference type="Proteomes" id="UP000233256">
    <property type="component" value="Unassembled WGS sequence"/>
</dbReference>
<sequence length="301" mass="33941">MKKFIPIMVLSLFFCWTGPGQAEMATILFPSRGLSDAEITGSSPAVRSLDSFCDPVEISLALALNAFEKDYAPSPVEKIKSKRPIRWSAVRQYRSLPFDAVPYAVINAGTRSEGYYSINGEYRFGEPGQEELARMLLDQDHFVEIVFSIHDDNGKVIEDVAGVYQVNTVTQTLDLSPETAMKRMIDLFRNENALLVHERYCEITAQRAIDTAYTGDFDQIYSITDFVDKRCNAIGQTPLYTSSDLHAYSYLLGSLNEGLETMMFQLRSSEEQPILARQCRSAITRVRECIDTLNDRVNGSY</sequence>
<evidence type="ECO:0000313" key="3">
    <source>
        <dbReference type="Proteomes" id="UP000233256"/>
    </source>
</evidence>
<dbReference type="EMBL" id="PGXC01000005">
    <property type="protein sequence ID" value="PKK90456.1"/>
    <property type="molecule type" value="Genomic_DNA"/>
</dbReference>
<evidence type="ECO:0000313" key="2">
    <source>
        <dbReference type="EMBL" id="PKK90456.1"/>
    </source>
</evidence>
<protein>
    <submittedName>
        <fullName evidence="2">Uncharacterized protein</fullName>
    </submittedName>
</protein>